<organism evidence="2 3">
    <name type="scientific">Faecalibacter rhinopitheci</name>
    <dbReference type="NCBI Taxonomy" id="2779678"/>
    <lineage>
        <taxon>Bacteria</taxon>
        <taxon>Pseudomonadati</taxon>
        <taxon>Bacteroidota</taxon>
        <taxon>Flavobacteriia</taxon>
        <taxon>Flavobacteriales</taxon>
        <taxon>Weeksellaceae</taxon>
        <taxon>Faecalibacter</taxon>
    </lineage>
</organism>
<dbReference type="Pfam" id="PF13585">
    <property type="entry name" value="CHU_C"/>
    <property type="match status" value="1"/>
</dbReference>
<comment type="caution">
    <text evidence="2">The sequence shown here is derived from an EMBL/GenBank/DDBJ whole genome shotgun (WGS) entry which is preliminary data.</text>
</comment>
<gene>
    <name evidence="2" type="ORF">IM532_07115</name>
</gene>
<accession>A0A8J7K489</accession>
<dbReference type="AlphaFoldDB" id="A0A8J7K489"/>
<name>A0A8J7K489_9FLAO</name>
<evidence type="ECO:0000256" key="1">
    <source>
        <dbReference type="SAM" id="SignalP"/>
    </source>
</evidence>
<feature type="signal peptide" evidence="1">
    <location>
        <begin position="1"/>
        <end position="19"/>
    </location>
</feature>
<evidence type="ECO:0000313" key="2">
    <source>
        <dbReference type="EMBL" id="MBF0597214.1"/>
    </source>
</evidence>
<proteinExistence type="predicted"/>
<keyword evidence="3" id="KW-1185">Reference proteome</keyword>
<dbReference type="RefSeq" id="WP_194182763.1">
    <property type="nucleotide sequence ID" value="NZ_JADGIK010000004.1"/>
</dbReference>
<dbReference type="EMBL" id="JADGIK010000004">
    <property type="protein sequence ID" value="MBF0597214.1"/>
    <property type="molecule type" value="Genomic_DNA"/>
</dbReference>
<sequence length="467" mass="55045">MKILVLYLFFFNISTQIFAQNSTSYKILDVNIEECLSTYPNIIYFDDQLRGLKSEFEKFHSEEYNLLYWTFKYSLYPSADDAYNNTSPYPNDRIARNIPVDFKNPLVIYAQLNQNVTTNPVRIIVRFTYNYSQRPGGRNDFIIFGCSLDNDRNTYNLNKALLDIYSFNYNYDFSFYTNFQDANSERNPIPESEWQSYEVSPQTNQLFLRVKFKNDYEYGSDCFSIFALTLETRQFHDYMSQKEFTFCGIPYIINGPVDKNNLFQFSNFEWFHNGELKSSQHQVEIDALGEWTVYFDINTGCRSSITISVVEEDIYSYIQNVRSTMTQVIIEPTLPNKISSYSRDGINWQTSNIFNAVNELDFVFYIKNNLGCILGPYNYNLSNFFNFLSPNNDGVNDKWDIRSEFKNDINFIKIFDRSGRLIIEGLLKDILPWNGYINNYPLASGTYWYIIYNNELTLKEGSIMIKR</sequence>
<reference evidence="2" key="1">
    <citation type="submission" date="2020-10" db="EMBL/GenBank/DDBJ databases">
        <authorList>
            <person name="Lu T."/>
            <person name="Wang Q."/>
            <person name="Han X."/>
        </authorList>
    </citation>
    <scope>NUCLEOTIDE SEQUENCE</scope>
    <source>
        <strain evidence="2">WQ 117</strain>
    </source>
</reference>
<keyword evidence="1" id="KW-0732">Signal</keyword>
<protein>
    <submittedName>
        <fullName evidence="2">T9SS type B sorting domain-containing protein</fullName>
    </submittedName>
</protein>
<dbReference type="Proteomes" id="UP000608754">
    <property type="component" value="Unassembled WGS sequence"/>
</dbReference>
<dbReference type="InterPro" id="IPR026341">
    <property type="entry name" value="T9SS_type_B"/>
</dbReference>
<feature type="chain" id="PRO_5035173094" evidence="1">
    <location>
        <begin position="20"/>
        <end position="467"/>
    </location>
</feature>
<dbReference type="NCBIfam" id="TIGR04131">
    <property type="entry name" value="Bac_Flav_CTERM"/>
    <property type="match status" value="1"/>
</dbReference>
<evidence type="ECO:0000313" key="3">
    <source>
        <dbReference type="Proteomes" id="UP000608754"/>
    </source>
</evidence>